<feature type="region of interest" description="Disordered" evidence="4">
    <location>
        <begin position="120"/>
        <end position="222"/>
    </location>
</feature>
<feature type="region of interest" description="Disordered" evidence="4">
    <location>
        <begin position="744"/>
        <end position="775"/>
    </location>
</feature>
<feature type="compositionally biased region" description="Basic and acidic residues" evidence="4">
    <location>
        <begin position="557"/>
        <end position="567"/>
    </location>
</feature>
<name>A0A9Q0E0S5_9TELE</name>
<feature type="region of interest" description="Disordered" evidence="4">
    <location>
        <begin position="333"/>
        <end position="363"/>
    </location>
</feature>
<keyword evidence="3" id="KW-0687">Ribonucleoprotein</keyword>
<dbReference type="EMBL" id="JANIIK010000109">
    <property type="protein sequence ID" value="KAJ3598500.1"/>
    <property type="molecule type" value="Genomic_DNA"/>
</dbReference>
<accession>A0A9Q0E0S5</accession>
<dbReference type="InterPro" id="IPR037447">
    <property type="entry name" value="Ribosomal_eS10"/>
</dbReference>
<feature type="region of interest" description="Disordered" evidence="4">
    <location>
        <begin position="532"/>
        <end position="567"/>
    </location>
</feature>
<feature type="region of interest" description="Disordered" evidence="4">
    <location>
        <begin position="791"/>
        <end position="811"/>
    </location>
</feature>
<protein>
    <recommendedName>
        <fullName evidence="5">Plectin/eS10 N-terminal domain-containing protein</fullName>
    </recommendedName>
</protein>
<comment type="similarity">
    <text evidence="1">Belongs to the eukaryotic ribosomal protein eS10 family.</text>
</comment>
<dbReference type="Proteomes" id="UP001148018">
    <property type="component" value="Unassembled WGS sequence"/>
</dbReference>
<feature type="compositionally biased region" description="Basic and acidic residues" evidence="4">
    <location>
        <begin position="172"/>
        <end position="185"/>
    </location>
</feature>
<dbReference type="Gene3D" id="1.10.10.10">
    <property type="entry name" value="Winged helix-like DNA-binding domain superfamily/Winged helix DNA-binding domain"/>
    <property type="match status" value="1"/>
</dbReference>
<feature type="compositionally biased region" description="Basic and acidic residues" evidence="4">
    <location>
        <begin position="131"/>
        <end position="142"/>
    </location>
</feature>
<proteinExistence type="inferred from homology"/>
<feature type="compositionally biased region" description="Polar residues" evidence="4">
    <location>
        <begin position="1155"/>
        <end position="1164"/>
    </location>
</feature>
<comment type="caution">
    <text evidence="6">The sequence shown here is derived from an EMBL/GenBank/DDBJ whole genome shotgun (WGS) entry which is preliminary data.</text>
</comment>
<reference evidence="6" key="1">
    <citation type="submission" date="2022-07" db="EMBL/GenBank/DDBJ databases">
        <title>Chromosome-level genome of Muraenolepis orangiensis.</title>
        <authorList>
            <person name="Kim J."/>
        </authorList>
    </citation>
    <scope>NUCLEOTIDE SEQUENCE</scope>
    <source>
        <strain evidence="6">KU_S4_2022</strain>
        <tissue evidence="6">Muscle</tissue>
    </source>
</reference>
<feature type="compositionally biased region" description="Low complexity" evidence="4">
    <location>
        <begin position="997"/>
        <end position="1008"/>
    </location>
</feature>
<feature type="compositionally biased region" description="Basic and acidic residues" evidence="4">
    <location>
        <begin position="759"/>
        <end position="775"/>
    </location>
</feature>
<dbReference type="GO" id="GO:0022627">
    <property type="term" value="C:cytosolic small ribosomal subunit"/>
    <property type="evidence" value="ECO:0007669"/>
    <property type="project" value="TreeGrafter"/>
</dbReference>
<feature type="compositionally biased region" description="Basic and acidic residues" evidence="4">
    <location>
        <begin position="1143"/>
        <end position="1153"/>
    </location>
</feature>
<dbReference type="PANTHER" id="PTHR12146:SF25">
    <property type="entry name" value="PLECTIN_ES10 N-TERMINAL DOMAIN-CONTAINING PROTEIN"/>
    <property type="match status" value="1"/>
</dbReference>
<feature type="compositionally biased region" description="Polar residues" evidence="4">
    <location>
        <begin position="202"/>
        <end position="222"/>
    </location>
</feature>
<dbReference type="FunFam" id="1.10.10.10:FF:000388">
    <property type="entry name" value="plectin isoform X1"/>
    <property type="match status" value="1"/>
</dbReference>
<evidence type="ECO:0000256" key="1">
    <source>
        <dbReference type="ARBA" id="ARBA00007278"/>
    </source>
</evidence>
<feature type="region of interest" description="Disordered" evidence="4">
    <location>
        <begin position="1202"/>
        <end position="1229"/>
    </location>
</feature>
<feature type="compositionally biased region" description="Low complexity" evidence="4">
    <location>
        <begin position="1089"/>
        <end position="1104"/>
    </location>
</feature>
<evidence type="ECO:0000256" key="2">
    <source>
        <dbReference type="ARBA" id="ARBA00022980"/>
    </source>
</evidence>
<organism evidence="6 7">
    <name type="scientific">Muraenolepis orangiensis</name>
    <name type="common">Patagonian moray cod</name>
    <dbReference type="NCBI Taxonomy" id="630683"/>
    <lineage>
        <taxon>Eukaryota</taxon>
        <taxon>Metazoa</taxon>
        <taxon>Chordata</taxon>
        <taxon>Craniata</taxon>
        <taxon>Vertebrata</taxon>
        <taxon>Euteleostomi</taxon>
        <taxon>Actinopterygii</taxon>
        <taxon>Neopterygii</taxon>
        <taxon>Teleostei</taxon>
        <taxon>Neoteleostei</taxon>
        <taxon>Acanthomorphata</taxon>
        <taxon>Zeiogadaria</taxon>
        <taxon>Gadariae</taxon>
        <taxon>Gadiformes</taxon>
        <taxon>Muraenolepidoidei</taxon>
        <taxon>Muraenolepididae</taxon>
        <taxon>Muraenolepis</taxon>
    </lineage>
</organism>
<feature type="region of interest" description="Disordered" evidence="4">
    <location>
        <begin position="957"/>
        <end position="1188"/>
    </location>
</feature>
<feature type="compositionally biased region" description="Basic and acidic residues" evidence="4">
    <location>
        <begin position="1175"/>
        <end position="1187"/>
    </location>
</feature>
<dbReference type="PANTHER" id="PTHR12146">
    <property type="entry name" value="40S RIBOSOMAL PROTEIN S10"/>
    <property type="match status" value="1"/>
</dbReference>
<feature type="compositionally biased region" description="Acidic residues" evidence="4">
    <location>
        <begin position="1220"/>
        <end position="1229"/>
    </location>
</feature>
<keyword evidence="7" id="KW-1185">Reference proteome</keyword>
<evidence type="ECO:0000313" key="7">
    <source>
        <dbReference type="Proteomes" id="UP001148018"/>
    </source>
</evidence>
<dbReference type="InterPro" id="IPR005326">
    <property type="entry name" value="Plectin_eS10_N"/>
</dbReference>
<gene>
    <name evidence="6" type="ORF">NHX12_002011</name>
</gene>
<evidence type="ECO:0000259" key="5">
    <source>
        <dbReference type="Pfam" id="PF03501"/>
    </source>
</evidence>
<evidence type="ECO:0000313" key="6">
    <source>
        <dbReference type="EMBL" id="KAJ3598500.1"/>
    </source>
</evidence>
<feature type="compositionally biased region" description="Basic residues" evidence="4">
    <location>
        <begin position="749"/>
        <end position="758"/>
    </location>
</feature>
<feature type="compositionally biased region" description="Basic and acidic residues" evidence="4">
    <location>
        <begin position="1048"/>
        <end position="1070"/>
    </location>
</feature>
<dbReference type="Pfam" id="PF03501">
    <property type="entry name" value="S10_plectin"/>
    <property type="match status" value="1"/>
</dbReference>
<feature type="compositionally biased region" description="Basic residues" evidence="4">
    <location>
        <begin position="967"/>
        <end position="977"/>
    </location>
</feature>
<feature type="domain" description="Plectin/eS10 N-terminal" evidence="5">
    <location>
        <begin position="7"/>
        <end position="99"/>
    </location>
</feature>
<sequence>MVAGMLMPLRELRAIYELLFRDGVMVAKKDKRPQTKHPEIPAIANLQVIRVMGSLKSRGYVTETFAWRHFYWYLSNEGIIYLRDYLRLPAEIVPASLQRVKRSTATLAISRRAAHVQSIEGPTSYVPKPGSESREGLAERQDYRHKRADGGEEGFNDGTPRFRGRPAAAEPVRPRASWEAKDQHQHLYMKGRGFSKGDTVTGEDQVNKTSLSSQQNDSVSRNKPLITSQQSPVSEISVGKAHVVQAKTKDQTHTSPPVAVSEVVISKASLQYSVNETKKDKSKEELIQPSEIKYSVASTPLPKNVKEQKTMFENASPQQMKVTEVKAPVETAVVKEKPQKVTNKPEPQVGPKPPGDLQTSSKPAISTSTHLTREIKQEQSEAKVVWEPIAPATSAEWSITRTSKLTITQDKLKPVAEKTTNKPLLTTEPIKEGKMSTVEVAQKLKPVAEKTTNKPLLTAEPIKEEKMSTVEVAQKLKPVAEKTTNKPLLTAEPIKQEKMSTIEMAQKLKPVAEKISDKPLLMAKPIKEEKRSTVEVAQKRKPVAEKTTNKPVLTAEPVKEEKRSTVEVAQKLKPEAEKTTNKPLTVEPMKEEKWSTVKVAQKLKPEAEKTTNKPLTVEPMKEEKRSTVEVAPKLDEFPAKCLPVNVLPHKGNAEITVEPTTSVVETVSTTVVISSHMSTGLETIKSKETTMKKSVKEAEKPLKVADVPTPSEQQAELLKNECSTHQNNASIVVTENVSGDNIEVETSSKSKKKKKKTFREKATTMKNAESPDVKMTAEKASEIQASLDVTQNASGTPTLPPTVKLEGPSDDENKLQAKMSIDVTLNQDVPTPIVDQTVSKAVVYLPAVPPVEIPVTAEVKNKAAETNLGKIPKGPLCTEDGVTDTELTVITRKNHQETSQSETEIVTVTRMETVTVHKTVTIEQTVESTTPVEKATVVLSDSQKIIDGCEIKDPAAVSNSLEESSKGKKRGKAKKQAQARVSATITTEPAPPPPAADPLSSPDALSSPQAISPTTTASEQTGGSPTIPLERMCSEEIRQATAVLTEAPADKGEEEPARLSSEKFKREVPKPKTSSSVREAHTAGKLTSAEAAVAAEATGEKAQASPRVKPGEATKAVAQLHSAAQAGKPSAGGKVLSVHRASVKKDQQKDLQKDTPSVTTATPESTPPHPVDSCHSLRPETTDEANMRRKIVVVEEIIEVKHIASPHAGGQSPPTPVTPEGDDEEEEELDLDVLEELAIERALLNAAPPAAAYRTSSEEDWDHDLEQPEEKTWPHFIEGWFVSYLASYATSCCCPFVCPCDVMVATGLSTFLWSVGGLKVRCLFLAPQPPRT</sequence>
<dbReference type="GO" id="GO:0003723">
    <property type="term" value="F:RNA binding"/>
    <property type="evidence" value="ECO:0007669"/>
    <property type="project" value="TreeGrafter"/>
</dbReference>
<dbReference type="GO" id="GO:0003735">
    <property type="term" value="F:structural constituent of ribosome"/>
    <property type="evidence" value="ECO:0007669"/>
    <property type="project" value="TreeGrafter"/>
</dbReference>
<dbReference type="OrthoDB" id="5211809at2759"/>
<evidence type="ECO:0000256" key="3">
    <source>
        <dbReference type="ARBA" id="ARBA00023274"/>
    </source>
</evidence>
<evidence type="ECO:0000256" key="4">
    <source>
        <dbReference type="SAM" id="MobiDB-lite"/>
    </source>
</evidence>
<dbReference type="InterPro" id="IPR036388">
    <property type="entry name" value="WH-like_DNA-bd_sf"/>
</dbReference>
<feature type="compositionally biased region" description="Polar residues" evidence="4">
    <location>
        <begin position="1009"/>
        <end position="1024"/>
    </location>
</feature>
<keyword evidence="2" id="KW-0689">Ribosomal protein</keyword>